<dbReference type="EMBL" id="VXKB01000001">
    <property type="protein sequence ID" value="KAA8717208.1"/>
    <property type="molecule type" value="Genomic_DNA"/>
</dbReference>
<dbReference type="SUPFAM" id="SSF46785">
    <property type="entry name" value="Winged helix' DNA-binding domain"/>
    <property type="match status" value="1"/>
</dbReference>
<evidence type="ECO:0000256" key="1">
    <source>
        <dbReference type="ARBA" id="ARBA00006479"/>
    </source>
</evidence>
<accession>A0A5M9RAZ5</accession>
<dbReference type="InterPro" id="IPR043129">
    <property type="entry name" value="ATPase_NBD"/>
</dbReference>
<sequence length="386" mass="42867">MVKTSLSSERRQHLFRQILSGYKDQEIVTRKGLAIRNNLRPATVTQLIGEMIQSGLIIDDTINHQPGPGRPEVGIIPNLRQLTAIFICIDARNIIASLVDIRGIVLSSLNQSLPDDNVGSEVLLTCLRKLISQLLNNCLSDTCIQGIIISLPGVIDAKLSHWLYTNRWPKARHTNLSLLETEFAIPVCLVKNLQAELNAFILENHDLATKRVLYVHWGEGIGAASYSKQQINANQQGLFGELGQLTQGDDRTIEQMLSLSALRGTLNEALPGDLSNERAAAKALKDADITVLPCLNNAVSTWSRVLANIYFILFPDVIIFSGPFTHNDALFNGIIDGFNQRVPDYFEQNVIFTINHKSFTNEMNGALSPFFEKLVTKYCQDDCAVL</sequence>
<dbReference type="Gene3D" id="3.30.420.40">
    <property type="match status" value="2"/>
</dbReference>
<comment type="caution">
    <text evidence="2">The sequence shown here is derived from an EMBL/GenBank/DDBJ whole genome shotgun (WGS) entry which is preliminary data.</text>
</comment>
<dbReference type="InterPro" id="IPR036388">
    <property type="entry name" value="WH-like_DNA-bd_sf"/>
</dbReference>
<evidence type="ECO:0000313" key="3">
    <source>
        <dbReference type="Proteomes" id="UP000322181"/>
    </source>
</evidence>
<reference evidence="2 3" key="1">
    <citation type="submission" date="2019-09" db="EMBL/GenBank/DDBJ databases">
        <title>Draft genome sequence of various Type strains from the CCUG.</title>
        <authorList>
            <person name="Pineiro-Iglesias B."/>
            <person name="Tunovic T."/>
            <person name="Unosson C."/>
            <person name="Inganas E."/>
            <person name="Ohlen M."/>
            <person name="Cardew S."/>
            <person name="Jensie-Markopoulos S."/>
            <person name="Salva-Serra F."/>
            <person name="Jaen-Luchoro D."/>
            <person name="Karlsson R."/>
            <person name="Svensson-Stadler L."/>
            <person name="Chun J."/>
            <person name="Moore E."/>
        </authorList>
    </citation>
    <scope>NUCLEOTIDE SEQUENCE [LARGE SCALE GENOMIC DNA]</scope>
    <source>
        <strain evidence="2 3">CCUG 53682T</strain>
    </source>
</reference>
<dbReference type="AlphaFoldDB" id="A0A5M9RAZ5"/>
<dbReference type="PANTHER" id="PTHR18964:SF149">
    <property type="entry name" value="BIFUNCTIONAL UDP-N-ACETYLGLUCOSAMINE 2-EPIMERASE_N-ACETYLMANNOSAMINE KINASE"/>
    <property type="match status" value="1"/>
</dbReference>
<dbReference type="CDD" id="cd23763">
    <property type="entry name" value="ASKHA_ATPase_ROK"/>
    <property type="match status" value="1"/>
</dbReference>
<evidence type="ECO:0000313" key="2">
    <source>
        <dbReference type="EMBL" id="KAA8717208.1"/>
    </source>
</evidence>
<organism evidence="2 3">
    <name type="scientific">Morganella psychrotolerans</name>
    <dbReference type="NCBI Taxonomy" id="368603"/>
    <lineage>
        <taxon>Bacteria</taxon>
        <taxon>Pseudomonadati</taxon>
        <taxon>Pseudomonadota</taxon>
        <taxon>Gammaproteobacteria</taxon>
        <taxon>Enterobacterales</taxon>
        <taxon>Morganellaceae</taxon>
        <taxon>Morganella</taxon>
    </lineage>
</organism>
<dbReference type="RefSeq" id="WP_067362433.1">
    <property type="nucleotide sequence ID" value="NZ_BAAAFS010000001.1"/>
</dbReference>
<dbReference type="SUPFAM" id="SSF53067">
    <property type="entry name" value="Actin-like ATPase domain"/>
    <property type="match status" value="2"/>
</dbReference>
<dbReference type="Gene3D" id="1.10.10.10">
    <property type="entry name" value="Winged helix-like DNA-binding domain superfamily/Winged helix DNA-binding domain"/>
    <property type="match status" value="1"/>
</dbReference>
<comment type="similarity">
    <text evidence="1">Belongs to the ROK (NagC/XylR) family.</text>
</comment>
<dbReference type="OrthoDB" id="49685at2"/>
<gene>
    <name evidence="2" type="ORF">F4V73_04920</name>
</gene>
<name>A0A5M9RAZ5_9GAMM</name>
<dbReference type="Pfam" id="PF00480">
    <property type="entry name" value="ROK"/>
    <property type="match status" value="1"/>
</dbReference>
<dbReference type="InterPro" id="IPR000600">
    <property type="entry name" value="ROK"/>
</dbReference>
<proteinExistence type="inferred from homology"/>
<protein>
    <submittedName>
        <fullName evidence="2">ROK family transcriptional regulator</fullName>
    </submittedName>
</protein>
<dbReference type="InterPro" id="IPR036390">
    <property type="entry name" value="WH_DNA-bd_sf"/>
</dbReference>
<dbReference type="Proteomes" id="UP000322181">
    <property type="component" value="Unassembled WGS sequence"/>
</dbReference>
<dbReference type="PANTHER" id="PTHR18964">
    <property type="entry name" value="ROK (REPRESSOR, ORF, KINASE) FAMILY"/>
    <property type="match status" value="1"/>
</dbReference>